<protein>
    <submittedName>
        <fullName evidence="1">Uncharacterized protein</fullName>
    </submittedName>
</protein>
<keyword evidence="2" id="KW-1185">Reference proteome</keyword>
<evidence type="ECO:0000313" key="1">
    <source>
        <dbReference type="EMBL" id="BBO99672.1"/>
    </source>
</evidence>
<dbReference type="EMBL" id="AP021881">
    <property type="protein sequence ID" value="BBO99672.1"/>
    <property type="molecule type" value="Genomic_DNA"/>
</dbReference>
<gene>
    <name evidence="1" type="ORF">SFSGTM_03810</name>
</gene>
<reference evidence="2" key="1">
    <citation type="submission" date="2019-11" db="EMBL/GenBank/DDBJ databases">
        <title>Isolation and characterization of a novel species in the genus Sulfuriferula.</title>
        <authorList>
            <person name="Mochizuki J."/>
            <person name="Kojima H."/>
            <person name="Fukui M."/>
        </authorList>
    </citation>
    <scope>NUCLEOTIDE SEQUENCE [LARGE SCALE GENOMIC DNA]</scope>
    <source>
        <strain evidence="2">SGTM</strain>
    </source>
</reference>
<dbReference type="RefSeq" id="WP_198420603.1">
    <property type="nucleotide sequence ID" value="NZ_AP021881.1"/>
</dbReference>
<dbReference type="Proteomes" id="UP000463939">
    <property type="component" value="Chromosome"/>
</dbReference>
<organism evidence="1 2">
    <name type="scientific">Sulfuriferula nivalis</name>
    <dbReference type="NCBI Taxonomy" id="2675298"/>
    <lineage>
        <taxon>Bacteria</taxon>
        <taxon>Pseudomonadati</taxon>
        <taxon>Pseudomonadota</taxon>
        <taxon>Betaproteobacteria</taxon>
        <taxon>Nitrosomonadales</taxon>
        <taxon>Sulfuricellaceae</taxon>
        <taxon>Sulfuriferula</taxon>
    </lineage>
</organism>
<name>A0A809S7C6_9PROT</name>
<proteinExistence type="predicted"/>
<accession>A0A809S7C6</accession>
<dbReference type="AlphaFoldDB" id="A0A809S7C6"/>
<dbReference type="KEGG" id="sniv:SFSGTM_03810"/>
<sequence length="108" mass="11821">MHATLEIEAAQTKPATQPAIRIEGQDAWIATPESISSGIAAASAVFDRYGVDPVACAKANDKLFRGNELLTEQEAHLCLIWDEADYAAFHLITVGWLSRDIDIQIVVR</sequence>
<evidence type="ECO:0000313" key="2">
    <source>
        <dbReference type="Proteomes" id="UP000463939"/>
    </source>
</evidence>